<dbReference type="Pfam" id="PF03643">
    <property type="entry name" value="Vps26"/>
    <property type="match status" value="2"/>
</dbReference>
<sequence>MDAALSLFGLAQPCQISFALDGAQNRPYVKVVPPNAKGEEKQLPLYGHRDSVSGKVTVSVKEGKALQTLGVRIEFVGTIELLYDRDQNQEFVSLIRELDEPGVITGTKQYAFAFSDVEKAFDTYSGLNVQLRYFLRVTIQRPHTSPDFKKEFDISVQHTQPEPEINNSIRMEVGIEDVLHIEFDYDRSKYHTTDVVRGWIYFVLVRNQSSQTTAWDLRLPQGKLAFSPSNAGLRTVICYSDSFGKAKIKIKRMEIELKRKESAGPAGTNVHNETDTIGKFEVMDGAPVRSEKIPIRLFLSAYDSLTPTYRSVNNIFSVRYFLNLVLVDDADRRYFKQTEITLWRADPESIA</sequence>
<evidence type="ECO:0008006" key="4">
    <source>
        <dbReference type="Google" id="ProtNLM"/>
    </source>
</evidence>
<proteinExistence type="inferred from homology"/>
<comment type="similarity">
    <text evidence="1">Belongs to the VPS26 family.</text>
</comment>
<organism evidence="2 3">
    <name type="scientific">Rhodosorus marinus</name>
    <dbReference type="NCBI Taxonomy" id="101924"/>
    <lineage>
        <taxon>Eukaryota</taxon>
        <taxon>Rhodophyta</taxon>
        <taxon>Stylonematophyceae</taxon>
        <taxon>Stylonematales</taxon>
        <taxon>Stylonemataceae</taxon>
        <taxon>Rhodosorus</taxon>
    </lineage>
</organism>
<dbReference type="SUPFAM" id="SSF81296">
    <property type="entry name" value="E set domains"/>
    <property type="match status" value="1"/>
</dbReference>
<comment type="caution">
    <text evidence="2">The sequence shown here is derived from an EMBL/GenBank/DDBJ whole genome shotgun (WGS) entry which is preliminary data.</text>
</comment>
<dbReference type="EMBL" id="JAMWBK010000006">
    <property type="protein sequence ID" value="KAJ8904332.1"/>
    <property type="molecule type" value="Genomic_DNA"/>
</dbReference>
<evidence type="ECO:0000256" key="1">
    <source>
        <dbReference type="ARBA" id="ARBA00009100"/>
    </source>
</evidence>
<evidence type="ECO:0000313" key="2">
    <source>
        <dbReference type="EMBL" id="KAJ8904332.1"/>
    </source>
</evidence>
<dbReference type="GO" id="GO:0006886">
    <property type="term" value="P:intracellular protein transport"/>
    <property type="evidence" value="ECO:0007669"/>
    <property type="project" value="InterPro"/>
</dbReference>
<reference evidence="2 3" key="1">
    <citation type="journal article" date="2023" name="Nat. Commun.">
        <title>Origin of minicircular mitochondrial genomes in red algae.</title>
        <authorList>
            <person name="Lee Y."/>
            <person name="Cho C.H."/>
            <person name="Lee Y.M."/>
            <person name="Park S.I."/>
            <person name="Yang J.H."/>
            <person name="West J.A."/>
            <person name="Bhattacharya D."/>
            <person name="Yoon H.S."/>
        </authorList>
    </citation>
    <scope>NUCLEOTIDE SEQUENCE [LARGE SCALE GENOMIC DNA]</scope>
    <source>
        <strain evidence="2 3">CCMP1338</strain>
        <tissue evidence="2">Whole cell</tissue>
    </source>
</reference>
<dbReference type="InterPro" id="IPR014756">
    <property type="entry name" value="Ig_E-set"/>
</dbReference>
<gene>
    <name evidence="2" type="ORF">NDN08_000853</name>
</gene>
<dbReference type="PANTHER" id="PTHR12233">
    <property type="entry name" value="VACUOLAR PROTEIN SORTING 26 RELATED"/>
    <property type="match status" value="1"/>
</dbReference>
<accession>A0AAV8UT74</accession>
<dbReference type="InterPro" id="IPR014752">
    <property type="entry name" value="Arrestin-like_C"/>
</dbReference>
<dbReference type="AlphaFoldDB" id="A0AAV8UT74"/>
<name>A0AAV8UT74_9RHOD</name>
<keyword evidence="3" id="KW-1185">Reference proteome</keyword>
<protein>
    <recommendedName>
        <fullName evidence="4">Vacuolar protein sorting-associated protein 26</fullName>
    </recommendedName>
</protein>
<dbReference type="Gene3D" id="2.60.40.640">
    <property type="match status" value="3"/>
</dbReference>
<dbReference type="InterPro" id="IPR028934">
    <property type="entry name" value="Vps26-related"/>
</dbReference>
<evidence type="ECO:0000313" key="3">
    <source>
        <dbReference type="Proteomes" id="UP001157974"/>
    </source>
</evidence>
<dbReference type="Proteomes" id="UP001157974">
    <property type="component" value="Unassembled WGS sequence"/>
</dbReference>